<evidence type="ECO:0000256" key="3">
    <source>
        <dbReference type="ARBA" id="ARBA00023125"/>
    </source>
</evidence>
<dbReference type="GO" id="GO:0003677">
    <property type="term" value="F:DNA binding"/>
    <property type="evidence" value="ECO:0007669"/>
    <property type="project" value="UniProtKB-KW"/>
</dbReference>
<organism evidence="5">
    <name type="scientific">Shewanella putrefaciens (strain CN-32 / ATCC BAA-453)</name>
    <dbReference type="NCBI Taxonomy" id="319224"/>
    <lineage>
        <taxon>Bacteria</taxon>
        <taxon>Pseudomonadati</taxon>
        <taxon>Pseudomonadota</taxon>
        <taxon>Gammaproteobacteria</taxon>
        <taxon>Alteromonadales</taxon>
        <taxon>Shewanellaceae</taxon>
        <taxon>Shewanella</taxon>
    </lineage>
</organism>
<keyword evidence="2" id="KW-0680">Restriction system</keyword>
<dbReference type="InterPro" id="IPR052021">
    <property type="entry name" value="Type-I_RS_S_subunit"/>
</dbReference>
<reference evidence="5" key="1">
    <citation type="submission" date="2007-04" db="EMBL/GenBank/DDBJ databases">
        <title>Complete sequence of Shewanella putrefaciens CN-32.</title>
        <authorList>
            <consortium name="US DOE Joint Genome Institute"/>
            <person name="Copeland A."/>
            <person name="Lucas S."/>
            <person name="Lapidus A."/>
            <person name="Barry K."/>
            <person name="Detter J.C."/>
            <person name="Glavina del Rio T."/>
            <person name="Hammon N."/>
            <person name="Israni S."/>
            <person name="Dalin E."/>
            <person name="Tice H."/>
            <person name="Pitluck S."/>
            <person name="Chain P."/>
            <person name="Malfatti S."/>
            <person name="Shin M."/>
            <person name="Vergez L."/>
            <person name="Schmutz J."/>
            <person name="Larimer F."/>
            <person name="Land M."/>
            <person name="Hauser L."/>
            <person name="Kyrpides N."/>
            <person name="Mikhailova N."/>
            <person name="Romine M.F."/>
            <person name="Fredrickson J."/>
            <person name="Tiedje J."/>
            <person name="Richardson P."/>
        </authorList>
    </citation>
    <scope>NUCLEOTIDE SEQUENCE [LARGE SCALE GENOMIC DNA]</scope>
    <source>
        <strain evidence="5">CN-32</strain>
    </source>
</reference>
<evidence type="ECO:0000313" key="5">
    <source>
        <dbReference type="EMBL" id="ABP76626.1"/>
    </source>
</evidence>
<comment type="similarity">
    <text evidence="1">Belongs to the type-I restriction system S methylase family.</text>
</comment>
<dbReference type="STRING" id="319224.Sputcn32_2909"/>
<dbReference type="PANTHER" id="PTHR30408:SF13">
    <property type="entry name" value="TYPE I RESTRICTION ENZYME HINDI SPECIFICITY SUBUNIT"/>
    <property type="match status" value="1"/>
</dbReference>
<dbReference type="HOGENOM" id="CLU_021095_2_1_6"/>
<feature type="domain" description="Type I restriction modification DNA specificity" evidence="4">
    <location>
        <begin position="234"/>
        <end position="386"/>
    </location>
</feature>
<dbReference type="EMBL" id="CP000681">
    <property type="protein sequence ID" value="ABP76626.1"/>
    <property type="molecule type" value="Genomic_DNA"/>
</dbReference>
<evidence type="ECO:0000259" key="4">
    <source>
        <dbReference type="Pfam" id="PF01420"/>
    </source>
</evidence>
<dbReference type="SUPFAM" id="SSF116734">
    <property type="entry name" value="DNA methylase specificity domain"/>
    <property type="match status" value="2"/>
</dbReference>
<keyword evidence="3" id="KW-0238">DNA-binding</keyword>
<name>A4Y9J3_SHEPC</name>
<gene>
    <name evidence="5" type="ordered locus">Sputcn32_2909</name>
</gene>
<proteinExistence type="inferred from homology"/>
<dbReference type="KEGG" id="spc:Sputcn32_2909"/>
<dbReference type="Pfam" id="PF01420">
    <property type="entry name" value="Methylase_S"/>
    <property type="match status" value="2"/>
</dbReference>
<feature type="domain" description="Type I restriction modification DNA specificity" evidence="4">
    <location>
        <begin position="26"/>
        <end position="185"/>
    </location>
</feature>
<evidence type="ECO:0000256" key="1">
    <source>
        <dbReference type="ARBA" id="ARBA00010923"/>
    </source>
</evidence>
<dbReference type="PANTHER" id="PTHR30408">
    <property type="entry name" value="TYPE-1 RESTRICTION ENZYME ECOKI SPECIFICITY PROTEIN"/>
    <property type="match status" value="1"/>
</dbReference>
<dbReference type="Gene3D" id="3.90.220.20">
    <property type="entry name" value="DNA methylase specificity domains"/>
    <property type="match status" value="2"/>
</dbReference>
<sequence length="440" mass="48622">MSSENSWQLMTLQDAGISLIDCDHKTPTAQTAGFPYIAIPQLKDGHVRVDGTERRISETDFMQWTKKLLPQENDVIVVRRCNSGQSAYVPKGVKWAIGQNLVVLRSDGKKVYPPFLRWLVRSDEWWEQVRKYLNVGAVFDSLKCREIPLFELPIPPMVAQIEIATVLNSIDARIELLRETNTTLEAIAQALFKSWFVDFDPVHANAGTQAPSLPPEIQALFPATFIDSPQGPIPEGWALGTIADAVATVGGATPDTKNGEFWNPAEVAWTSPKDLSGLNTPVLLDTERKVSEKGLAKISSGLLPAGTLLMSSRAPIGYLAIAQLPLAINQGYIAIPPGGRLPPLYMLFWCRQNMEIIKNRANGSTFMEISKKAFRPIELVLPPVEVIEAFVNVAQPLFDRLVENEKQAQTLATLRDTLLPRLISGQLRLPEAKAVLADID</sequence>
<dbReference type="InterPro" id="IPR000055">
    <property type="entry name" value="Restrct_endonuc_typeI_TRD"/>
</dbReference>
<accession>A4Y9J3</accession>
<dbReference type="Gene3D" id="1.10.287.1120">
    <property type="entry name" value="Bipartite methylase S protein"/>
    <property type="match status" value="1"/>
</dbReference>
<dbReference type="REBASE" id="15203">
    <property type="entry name" value="S.SpuCNORF2908P"/>
</dbReference>
<dbReference type="AlphaFoldDB" id="A4Y9J3"/>
<dbReference type="CDD" id="cd17273">
    <property type="entry name" value="RMtype1_S_EcoJA69PI-TRD1-CR1_like"/>
    <property type="match status" value="1"/>
</dbReference>
<dbReference type="GO" id="GO:0009307">
    <property type="term" value="P:DNA restriction-modification system"/>
    <property type="evidence" value="ECO:0007669"/>
    <property type="project" value="UniProtKB-KW"/>
</dbReference>
<dbReference type="eggNOG" id="COG0732">
    <property type="taxonomic scope" value="Bacteria"/>
</dbReference>
<dbReference type="InterPro" id="IPR044946">
    <property type="entry name" value="Restrct_endonuc_typeI_TRD_sf"/>
</dbReference>
<evidence type="ECO:0000256" key="2">
    <source>
        <dbReference type="ARBA" id="ARBA00022747"/>
    </source>
</evidence>
<protein>
    <submittedName>
        <fullName evidence="5">Restriction modification system DNA specificity domain</fullName>
    </submittedName>
</protein>